<comment type="subcellular location">
    <subcellularLocation>
        <location evidence="1">Cell membrane</location>
        <topology evidence="1">Multi-pass membrane protein</topology>
    </subcellularLocation>
</comment>
<evidence type="ECO:0000313" key="9">
    <source>
        <dbReference type="EMBL" id="AWV91441.1"/>
    </source>
</evidence>
<feature type="transmembrane region" description="Helical" evidence="7">
    <location>
        <begin position="42"/>
        <end position="60"/>
    </location>
</feature>
<evidence type="ECO:0000256" key="6">
    <source>
        <dbReference type="ARBA" id="ARBA00023136"/>
    </source>
</evidence>
<evidence type="ECO:0000256" key="5">
    <source>
        <dbReference type="ARBA" id="ARBA00022989"/>
    </source>
</evidence>
<dbReference type="AlphaFoldDB" id="A0A2Z4FQW9"/>
<keyword evidence="10" id="KW-1185">Reference proteome</keyword>
<dbReference type="KEGG" id="bsed:DN745_13920"/>
<protein>
    <submittedName>
        <fullName evidence="9">DUF421 domain-containing protein</fullName>
    </submittedName>
</protein>
<name>A0A2Z4FQW9_9DELT</name>
<evidence type="ECO:0000313" key="10">
    <source>
        <dbReference type="Proteomes" id="UP000249799"/>
    </source>
</evidence>
<evidence type="ECO:0000256" key="2">
    <source>
        <dbReference type="ARBA" id="ARBA00006448"/>
    </source>
</evidence>
<dbReference type="PANTHER" id="PTHR34582">
    <property type="entry name" value="UPF0702 TRANSMEMBRANE PROTEIN YCAP"/>
    <property type="match status" value="1"/>
</dbReference>
<dbReference type="Pfam" id="PF04239">
    <property type="entry name" value="DUF421"/>
    <property type="match status" value="1"/>
</dbReference>
<dbReference type="Proteomes" id="UP000249799">
    <property type="component" value="Chromosome"/>
</dbReference>
<dbReference type="EMBL" id="CP030032">
    <property type="protein sequence ID" value="AWV91441.1"/>
    <property type="molecule type" value="Genomic_DNA"/>
</dbReference>
<feature type="transmembrane region" description="Helical" evidence="7">
    <location>
        <begin position="12"/>
        <end position="30"/>
    </location>
</feature>
<evidence type="ECO:0000256" key="7">
    <source>
        <dbReference type="SAM" id="Phobius"/>
    </source>
</evidence>
<dbReference type="PANTHER" id="PTHR34582:SF6">
    <property type="entry name" value="UPF0702 TRANSMEMBRANE PROTEIN YCAP"/>
    <property type="match status" value="1"/>
</dbReference>
<organism evidence="9 10">
    <name type="scientific">Bradymonas sediminis</name>
    <dbReference type="NCBI Taxonomy" id="1548548"/>
    <lineage>
        <taxon>Bacteria</taxon>
        <taxon>Deltaproteobacteria</taxon>
        <taxon>Bradymonadales</taxon>
        <taxon>Bradymonadaceae</taxon>
        <taxon>Bradymonas</taxon>
    </lineage>
</organism>
<evidence type="ECO:0000259" key="8">
    <source>
        <dbReference type="Pfam" id="PF04239"/>
    </source>
</evidence>
<gene>
    <name evidence="9" type="ORF">DN745_13920</name>
</gene>
<dbReference type="InterPro" id="IPR023090">
    <property type="entry name" value="UPF0702_alpha/beta_dom_sf"/>
</dbReference>
<evidence type="ECO:0000256" key="1">
    <source>
        <dbReference type="ARBA" id="ARBA00004651"/>
    </source>
</evidence>
<dbReference type="OrthoDB" id="9793799at2"/>
<dbReference type="GO" id="GO:0005886">
    <property type="term" value="C:plasma membrane"/>
    <property type="evidence" value="ECO:0007669"/>
    <property type="project" value="UniProtKB-SubCell"/>
</dbReference>
<feature type="domain" description="YetF C-terminal" evidence="8">
    <location>
        <begin position="90"/>
        <end position="163"/>
    </location>
</feature>
<keyword evidence="6 7" id="KW-0472">Membrane</keyword>
<sequence>MEDWFLTSFSDLLMVVISAIIMFAGIILLTRIAGLRSFSKMSSFDFAMTIAVGSIIASTLTTKEPVILQGAVALSIIFVLQKVTNILRQYRWFQQVVDNEPVLLMKGGELLLDNMERSRVTLDDLRSKLREANVLELSQVRAVVFETTGDISVLHSADASVELELWLLEGVRDAPEPKSNPLIVEAR</sequence>
<comment type="similarity">
    <text evidence="2">Belongs to the UPF0702 family.</text>
</comment>
<dbReference type="Gene3D" id="3.30.240.20">
    <property type="entry name" value="bsu07140 like domains"/>
    <property type="match status" value="1"/>
</dbReference>
<keyword evidence="5 7" id="KW-1133">Transmembrane helix</keyword>
<reference evidence="9 10" key="1">
    <citation type="submission" date="2018-06" db="EMBL/GenBank/DDBJ databases">
        <title>Lujinxingia sediminis gen. nov. sp. nov., a new facultative anaerobic member of the class Deltaproteobacteria, and proposal of Lujinxingaceae fam. nov.</title>
        <authorList>
            <person name="Guo L.-Y."/>
            <person name="Li C.-M."/>
            <person name="Wang S."/>
            <person name="Du Z.-J."/>
        </authorList>
    </citation>
    <scope>NUCLEOTIDE SEQUENCE [LARGE SCALE GENOMIC DNA]</scope>
    <source>
        <strain evidence="9 10">FA350</strain>
    </source>
</reference>
<feature type="transmembrane region" description="Helical" evidence="7">
    <location>
        <begin position="66"/>
        <end position="84"/>
    </location>
</feature>
<keyword evidence="4 7" id="KW-0812">Transmembrane</keyword>
<dbReference type="InterPro" id="IPR007353">
    <property type="entry name" value="DUF421"/>
</dbReference>
<evidence type="ECO:0000256" key="4">
    <source>
        <dbReference type="ARBA" id="ARBA00022692"/>
    </source>
</evidence>
<evidence type="ECO:0000256" key="3">
    <source>
        <dbReference type="ARBA" id="ARBA00022475"/>
    </source>
</evidence>
<accession>A0A2Z4FQW9</accession>
<keyword evidence="3" id="KW-1003">Cell membrane</keyword>
<proteinExistence type="inferred from homology"/>